<name>A0A7M1S6B7_9BACT</name>
<dbReference type="AlphaFoldDB" id="A0A7M1S6B7"/>
<sequence length="222" mass="25084">MKNLKNALLLKQLYQLRQLGYKYTSATVYKEDEPDLSLPDTLEKLKVQAQQCHLCELSKSRSSVVFGEGSPQADIMFIGEAPGVTEDSMGKPFTGRSGELLTKMIENVLLIKREEVYITNIVKCRPPDNRVPTPTEAHTCYSFLLKQIELVKPKLIVTLGGTAYHYMTGDETGISKIRGTLHQQNGYTLIPTYHPSFLLRNPSAKKEVFEDLKKVKALMEQF</sequence>
<dbReference type="SUPFAM" id="SSF52141">
    <property type="entry name" value="Uracil-DNA glycosylase-like"/>
    <property type="match status" value="1"/>
</dbReference>
<keyword evidence="6" id="KW-0479">Metal-binding</keyword>
<dbReference type="InterPro" id="IPR005273">
    <property type="entry name" value="Ura-DNA_glyco_family4"/>
</dbReference>
<dbReference type="SMART" id="SM00986">
    <property type="entry name" value="UDG"/>
    <property type="match status" value="1"/>
</dbReference>
<evidence type="ECO:0000256" key="7">
    <source>
        <dbReference type="ARBA" id="ARBA00022763"/>
    </source>
</evidence>
<gene>
    <name evidence="13" type="ORF">IMZ28_05330</name>
</gene>
<keyword evidence="11" id="KW-0234">DNA repair</keyword>
<dbReference type="KEGG" id="sinu:IMZ28_05330"/>
<keyword evidence="7" id="KW-0227">DNA damage</keyword>
<protein>
    <recommendedName>
        <fullName evidence="4">Type-4 uracil-DNA glycosylase</fullName>
        <ecNumber evidence="3">3.2.2.27</ecNumber>
    </recommendedName>
</protein>
<dbReference type="RefSeq" id="WP_197549703.1">
    <property type="nucleotide sequence ID" value="NZ_CP063164.1"/>
</dbReference>
<evidence type="ECO:0000256" key="4">
    <source>
        <dbReference type="ARBA" id="ARBA00019403"/>
    </source>
</evidence>
<organism evidence="13 14">
    <name type="scientific">Sulfurovum indicum</name>
    <dbReference type="NCBI Taxonomy" id="2779528"/>
    <lineage>
        <taxon>Bacteria</taxon>
        <taxon>Pseudomonadati</taxon>
        <taxon>Campylobacterota</taxon>
        <taxon>Epsilonproteobacteria</taxon>
        <taxon>Campylobacterales</taxon>
        <taxon>Sulfurovaceae</taxon>
        <taxon>Sulfurovum</taxon>
    </lineage>
</organism>
<comment type="similarity">
    <text evidence="2">Belongs to the uracil-DNA glycosylase (UDG) superfamily. Type 4 (UDGa) family.</text>
</comment>
<keyword evidence="10" id="KW-0411">Iron-sulfur</keyword>
<dbReference type="InterPro" id="IPR036895">
    <property type="entry name" value="Uracil-DNA_glycosylase-like_sf"/>
</dbReference>
<accession>A0A7M1S6B7</accession>
<evidence type="ECO:0000313" key="13">
    <source>
        <dbReference type="EMBL" id="QOR62886.1"/>
    </source>
</evidence>
<dbReference type="GO" id="GO:0051539">
    <property type="term" value="F:4 iron, 4 sulfur cluster binding"/>
    <property type="evidence" value="ECO:0007669"/>
    <property type="project" value="UniProtKB-KW"/>
</dbReference>
<keyword evidence="14" id="KW-1185">Reference proteome</keyword>
<dbReference type="SMART" id="SM00987">
    <property type="entry name" value="UreE_C"/>
    <property type="match status" value="1"/>
</dbReference>
<comment type="catalytic activity">
    <reaction evidence="1">
        <text>Hydrolyzes single-stranded DNA or mismatched double-stranded DNA and polynucleotides, releasing free uracil.</text>
        <dbReference type="EC" id="3.2.2.27"/>
    </reaction>
</comment>
<evidence type="ECO:0000256" key="5">
    <source>
        <dbReference type="ARBA" id="ARBA00022485"/>
    </source>
</evidence>
<keyword evidence="9" id="KW-0408">Iron</keyword>
<dbReference type="GO" id="GO:0046872">
    <property type="term" value="F:metal ion binding"/>
    <property type="evidence" value="ECO:0007669"/>
    <property type="project" value="UniProtKB-KW"/>
</dbReference>
<reference evidence="13 14" key="1">
    <citation type="submission" date="2020-10" db="EMBL/GenBank/DDBJ databases">
        <title>The genome of sulfurovum sp.</title>
        <authorList>
            <person name="Xie S."/>
            <person name="Shao Z."/>
            <person name="Jiang L."/>
        </authorList>
    </citation>
    <scope>NUCLEOTIDE SEQUENCE [LARGE SCALE GENOMIC DNA]</scope>
    <source>
        <strain evidence="13 14">ST-419</strain>
    </source>
</reference>
<dbReference type="Proteomes" id="UP000595074">
    <property type="component" value="Chromosome"/>
</dbReference>
<dbReference type="InterPro" id="IPR051536">
    <property type="entry name" value="UDG_Type-4/5"/>
</dbReference>
<evidence type="ECO:0000256" key="8">
    <source>
        <dbReference type="ARBA" id="ARBA00022801"/>
    </source>
</evidence>
<evidence type="ECO:0000256" key="2">
    <source>
        <dbReference type="ARBA" id="ARBA00006521"/>
    </source>
</evidence>
<evidence type="ECO:0000256" key="3">
    <source>
        <dbReference type="ARBA" id="ARBA00012030"/>
    </source>
</evidence>
<evidence type="ECO:0000256" key="10">
    <source>
        <dbReference type="ARBA" id="ARBA00023014"/>
    </source>
</evidence>
<dbReference type="PANTHER" id="PTHR33693:SF1">
    <property type="entry name" value="TYPE-4 URACIL-DNA GLYCOSYLASE"/>
    <property type="match status" value="1"/>
</dbReference>
<dbReference type="GO" id="GO:0004844">
    <property type="term" value="F:uracil DNA N-glycosylase activity"/>
    <property type="evidence" value="ECO:0007669"/>
    <property type="project" value="UniProtKB-EC"/>
</dbReference>
<dbReference type="Pfam" id="PF03167">
    <property type="entry name" value="UDG"/>
    <property type="match status" value="1"/>
</dbReference>
<evidence type="ECO:0000256" key="1">
    <source>
        <dbReference type="ARBA" id="ARBA00001400"/>
    </source>
</evidence>
<evidence type="ECO:0000259" key="12">
    <source>
        <dbReference type="SMART" id="SM00986"/>
    </source>
</evidence>
<dbReference type="NCBIfam" id="TIGR00758">
    <property type="entry name" value="UDG_fam4"/>
    <property type="match status" value="1"/>
</dbReference>
<evidence type="ECO:0000256" key="9">
    <source>
        <dbReference type="ARBA" id="ARBA00023004"/>
    </source>
</evidence>
<dbReference type="CDD" id="cd10030">
    <property type="entry name" value="UDG-F4_TTUDGA_SPO1dp_like"/>
    <property type="match status" value="1"/>
</dbReference>
<dbReference type="Gene3D" id="3.40.470.10">
    <property type="entry name" value="Uracil-DNA glycosylase-like domain"/>
    <property type="match status" value="1"/>
</dbReference>
<feature type="domain" description="Uracil-DNA glycosylase-like" evidence="12">
    <location>
        <begin position="66"/>
        <end position="213"/>
    </location>
</feature>
<evidence type="ECO:0000256" key="11">
    <source>
        <dbReference type="ARBA" id="ARBA00023204"/>
    </source>
</evidence>
<dbReference type="EC" id="3.2.2.27" evidence="3"/>
<dbReference type="PANTHER" id="PTHR33693">
    <property type="entry name" value="TYPE-5 URACIL-DNA GLYCOSYLASE"/>
    <property type="match status" value="1"/>
</dbReference>
<dbReference type="InterPro" id="IPR005122">
    <property type="entry name" value="Uracil-DNA_glycosylase-like"/>
</dbReference>
<keyword evidence="5" id="KW-0004">4Fe-4S</keyword>
<evidence type="ECO:0000313" key="14">
    <source>
        <dbReference type="Proteomes" id="UP000595074"/>
    </source>
</evidence>
<evidence type="ECO:0000256" key="6">
    <source>
        <dbReference type="ARBA" id="ARBA00022723"/>
    </source>
</evidence>
<proteinExistence type="inferred from homology"/>
<dbReference type="EMBL" id="CP063164">
    <property type="protein sequence ID" value="QOR62886.1"/>
    <property type="molecule type" value="Genomic_DNA"/>
</dbReference>
<keyword evidence="8" id="KW-0378">Hydrolase</keyword>
<dbReference type="GO" id="GO:0006281">
    <property type="term" value="P:DNA repair"/>
    <property type="evidence" value="ECO:0007669"/>
    <property type="project" value="UniProtKB-KW"/>
</dbReference>